<protein>
    <submittedName>
        <fullName evidence="3">Uncharacterized protein</fullName>
    </submittedName>
</protein>
<dbReference type="EMBL" id="FRCY01000002">
    <property type="protein sequence ID" value="SHM60778.1"/>
    <property type="molecule type" value="Genomic_DNA"/>
</dbReference>
<dbReference type="InterPro" id="IPR019734">
    <property type="entry name" value="TPR_rpt"/>
</dbReference>
<sequence>MMLTNMKIKSAIIGCLSFLMVGLVQAQEGWNWPADPQMEAQAREYNAAYNDYLKAEEFLKAKGPLHWLLVNAPDLNEALYINGVKVYEGAAEKATDEADISTYQDSVLTVYDLRKDLYDNEPQWIANKAYYAYKFYKGNKDKVDIATKLFEKTIEIHGKLEPSELNAAYFDAIYRNFAFNKAYTPEEVIEKYEFIMSKLDEDEAEGKNVATSRGTLDQLLAAMDIINCDFIEKNMGPKLMADPTNLKLAKQIFQYSIKEKCTSSDVFLAALETIDNDSPTFSTSQVRGMRYMQNSEYAKAGELFEKALTLAETEEQKAEIHWDMAKVHANLGRKSQARSSALKAAEMNPEREADAHSFIAGLIMSSSNECKGGESRVKDYSIYIAAYNEYARAGNNQGMANAKARFPSKEELFTEGYQVGDTINTGCWVGQTVTLATRD</sequence>
<evidence type="ECO:0000256" key="2">
    <source>
        <dbReference type="SAM" id="SignalP"/>
    </source>
</evidence>
<keyword evidence="1" id="KW-0802">TPR repeat</keyword>
<evidence type="ECO:0000313" key="3">
    <source>
        <dbReference type="EMBL" id="SHM60778.1"/>
    </source>
</evidence>
<dbReference type="InterPro" id="IPR011990">
    <property type="entry name" value="TPR-like_helical_dom_sf"/>
</dbReference>
<reference evidence="3 4" key="1">
    <citation type="submission" date="2016-11" db="EMBL/GenBank/DDBJ databases">
        <authorList>
            <person name="Jaros S."/>
            <person name="Januszkiewicz K."/>
            <person name="Wedrychowicz H."/>
        </authorList>
    </citation>
    <scope>NUCLEOTIDE SEQUENCE [LARGE SCALE GENOMIC DNA]</scope>
    <source>
        <strain evidence="3 4">CGMCC 1.6102</strain>
    </source>
</reference>
<evidence type="ECO:0000313" key="4">
    <source>
        <dbReference type="Proteomes" id="UP000184513"/>
    </source>
</evidence>
<gene>
    <name evidence="3" type="ORF">SAMN04488057_102314</name>
</gene>
<dbReference type="PROSITE" id="PS50005">
    <property type="entry name" value="TPR"/>
    <property type="match status" value="1"/>
</dbReference>
<dbReference type="RefSeq" id="WP_084096951.1">
    <property type="nucleotide sequence ID" value="NZ_FRCY01000002.1"/>
</dbReference>
<name>A0A1M7K698_9BACT</name>
<accession>A0A1M7K698</accession>
<keyword evidence="4" id="KW-1185">Reference proteome</keyword>
<feature type="signal peptide" evidence="2">
    <location>
        <begin position="1"/>
        <end position="26"/>
    </location>
</feature>
<organism evidence="3 4">
    <name type="scientific">Cyclobacterium lianum</name>
    <dbReference type="NCBI Taxonomy" id="388280"/>
    <lineage>
        <taxon>Bacteria</taxon>
        <taxon>Pseudomonadati</taxon>
        <taxon>Bacteroidota</taxon>
        <taxon>Cytophagia</taxon>
        <taxon>Cytophagales</taxon>
        <taxon>Cyclobacteriaceae</taxon>
        <taxon>Cyclobacterium</taxon>
    </lineage>
</organism>
<feature type="chain" id="PRO_5012839320" evidence="2">
    <location>
        <begin position="27"/>
        <end position="439"/>
    </location>
</feature>
<dbReference type="OrthoDB" id="1490653at2"/>
<dbReference type="SUPFAM" id="SSF48452">
    <property type="entry name" value="TPR-like"/>
    <property type="match status" value="1"/>
</dbReference>
<proteinExistence type="predicted"/>
<dbReference type="Gene3D" id="1.25.40.10">
    <property type="entry name" value="Tetratricopeptide repeat domain"/>
    <property type="match status" value="1"/>
</dbReference>
<dbReference type="Proteomes" id="UP000184513">
    <property type="component" value="Unassembled WGS sequence"/>
</dbReference>
<dbReference type="AlphaFoldDB" id="A0A1M7K698"/>
<evidence type="ECO:0000256" key="1">
    <source>
        <dbReference type="PROSITE-ProRule" id="PRU00339"/>
    </source>
</evidence>
<keyword evidence="2" id="KW-0732">Signal</keyword>
<dbReference type="STRING" id="388280.SAMN04488057_102314"/>
<feature type="repeat" description="TPR" evidence="1">
    <location>
        <begin position="281"/>
        <end position="314"/>
    </location>
</feature>